<gene>
    <name evidence="2" type="ORF">GOBAR_AA15877</name>
</gene>
<name>A0A2P5XN53_GOSBA</name>
<dbReference type="Proteomes" id="UP000239757">
    <property type="component" value="Unassembled WGS sequence"/>
</dbReference>
<sequence>MIDVDTSELTLRVGDDTITLQARNSGIKLNIEGHIHEERRLRIEELDELRAHKSRTHDKPKLRQNKPDTSPNQLKVGDKVLLDAADPHIVTTTPNEEIPLTVLSIFPFGTVEVSHPKFDTFKHTSPGTRACLKPWPNRGRDTIVRYGRVEAGHDFPKTQDAINPHGRATWPWVNLIGEYGSGNRKTRACQGQGSILFLRHGRG</sequence>
<dbReference type="EMBL" id="KZ664549">
    <property type="protein sequence ID" value="PPS04785.1"/>
    <property type="molecule type" value="Genomic_DNA"/>
</dbReference>
<protein>
    <submittedName>
        <fullName evidence="2">Uncharacterized protein</fullName>
    </submittedName>
</protein>
<accession>A0A2P5XN53</accession>
<feature type="region of interest" description="Disordered" evidence="1">
    <location>
        <begin position="51"/>
        <end position="74"/>
    </location>
</feature>
<proteinExistence type="predicted"/>
<dbReference type="AlphaFoldDB" id="A0A2P5XN53"/>
<evidence type="ECO:0000313" key="3">
    <source>
        <dbReference type="Proteomes" id="UP000239757"/>
    </source>
</evidence>
<organism evidence="2 3">
    <name type="scientific">Gossypium barbadense</name>
    <name type="common">Sea Island cotton</name>
    <name type="synonym">Hibiscus barbadensis</name>
    <dbReference type="NCBI Taxonomy" id="3634"/>
    <lineage>
        <taxon>Eukaryota</taxon>
        <taxon>Viridiplantae</taxon>
        <taxon>Streptophyta</taxon>
        <taxon>Embryophyta</taxon>
        <taxon>Tracheophyta</taxon>
        <taxon>Spermatophyta</taxon>
        <taxon>Magnoliopsida</taxon>
        <taxon>eudicotyledons</taxon>
        <taxon>Gunneridae</taxon>
        <taxon>Pentapetalae</taxon>
        <taxon>rosids</taxon>
        <taxon>malvids</taxon>
        <taxon>Malvales</taxon>
        <taxon>Malvaceae</taxon>
        <taxon>Malvoideae</taxon>
        <taxon>Gossypium</taxon>
    </lineage>
</organism>
<reference evidence="2 3" key="1">
    <citation type="submission" date="2015-01" db="EMBL/GenBank/DDBJ databases">
        <title>Genome of allotetraploid Gossypium barbadense reveals genomic plasticity and fiber elongation in cotton evolution.</title>
        <authorList>
            <person name="Chen X."/>
            <person name="Liu X."/>
            <person name="Zhao B."/>
            <person name="Zheng H."/>
            <person name="Hu Y."/>
            <person name="Lu G."/>
            <person name="Yang C."/>
            <person name="Chen J."/>
            <person name="Shan C."/>
            <person name="Zhang L."/>
            <person name="Zhou Y."/>
            <person name="Wang L."/>
            <person name="Guo W."/>
            <person name="Bai Y."/>
            <person name="Ruan J."/>
            <person name="Shangguan X."/>
            <person name="Mao Y."/>
            <person name="Jiang J."/>
            <person name="Zhu Y."/>
            <person name="Lei J."/>
            <person name="Kang H."/>
            <person name="Chen S."/>
            <person name="He X."/>
            <person name="Wang R."/>
            <person name="Wang Y."/>
            <person name="Chen J."/>
            <person name="Wang L."/>
            <person name="Yu S."/>
            <person name="Wang B."/>
            <person name="Wei J."/>
            <person name="Song S."/>
            <person name="Lu X."/>
            <person name="Gao Z."/>
            <person name="Gu W."/>
            <person name="Deng X."/>
            <person name="Ma D."/>
            <person name="Wang S."/>
            <person name="Liang W."/>
            <person name="Fang L."/>
            <person name="Cai C."/>
            <person name="Zhu X."/>
            <person name="Zhou B."/>
            <person name="Zhang Y."/>
            <person name="Chen Z."/>
            <person name="Xu S."/>
            <person name="Zhu R."/>
            <person name="Wang S."/>
            <person name="Zhang T."/>
            <person name="Zhao G."/>
        </authorList>
    </citation>
    <scope>NUCLEOTIDE SEQUENCE [LARGE SCALE GENOMIC DNA]</scope>
    <source>
        <strain evidence="3">cv. Xinhai21</strain>
        <tissue evidence="2">Leaf</tissue>
    </source>
</reference>
<evidence type="ECO:0000313" key="2">
    <source>
        <dbReference type="EMBL" id="PPS04785.1"/>
    </source>
</evidence>
<feature type="compositionally biased region" description="Basic and acidic residues" evidence="1">
    <location>
        <begin position="51"/>
        <end position="61"/>
    </location>
</feature>
<evidence type="ECO:0000256" key="1">
    <source>
        <dbReference type="SAM" id="MobiDB-lite"/>
    </source>
</evidence>